<dbReference type="PANTHER" id="PTHR47944">
    <property type="entry name" value="CYTOCHROME P450 98A9"/>
    <property type="match status" value="1"/>
</dbReference>
<evidence type="ECO:0000256" key="6">
    <source>
        <dbReference type="PIRSR" id="PIRSR602401-1"/>
    </source>
</evidence>
<dbReference type="STRING" id="88036.D8QMW5"/>
<comment type="cofactor">
    <cofactor evidence="6">
        <name>heme</name>
        <dbReference type="ChEBI" id="CHEBI:30413"/>
    </cofactor>
</comment>
<dbReference type="GO" id="GO:0004497">
    <property type="term" value="F:monooxygenase activity"/>
    <property type="evidence" value="ECO:0007669"/>
    <property type="project" value="UniProtKB-KW"/>
</dbReference>
<name>D8QMW5_SELML</name>
<dbReference type="GO" id="GO:0020037">
    <property type="term" value="F:heme binding"/>
    <property type="evidence" value="ECO:0007669"/>
    <property type="project" value="InterPro"/>
</dbReference>
<dbReference type="EMBL" id="GL377565">
    <property type="protein sequence ID" value="EFJ38001.1"/>
    <property type="molecule type" value="Genomic_DNA"/>
</dbReference>
<dbReference type="eggNOG" id="KOG0156">
    <property type="taxonomic scope" value="Eukaryota"/>
</dbReference>
<keyword evidence="9" id="KW-1185">Reference proteome</keyword>
<dbReference type="Gene3D" id="1.10.630.10">
    <property type="entry name" value="Cytochrome P450"/>
    <property type="match status" value="1"/>
</dbReference>
<proteinExistence type="inferred from homology"/>
<dbReference type="InterPro" id="IPR017972">
    <property type="entry name" value="Cyt_P450_CS"/>
</dbReference>
<sequence length="495" mass="56450">MLGRKENRNLPPGPPGWPIIGNLMQLGPLPHRTMAGWCQKYGPLVYCRLGSTPTITASSPQMIRELLWTQDETFASRPRTTAGKLMAYHDQNVGLAPYDAHWKLMRRICVEHLLTTRRMEGFQKSRAEEARDLVQIMFKEAKAENTINMREHLGGYTMNVVTRMLIGKRYFGTESMGEKEATDFRELIHAAIVLHGVFYIPDHVPLLKWIDPNGYRRLFKKMGTRMDDYYSYIVEEHRKRQRNGEVVDGPKDFVDVLLGLAGENSELHLNDVEIKALIQDMVVGGTDTASFTMEWFMLEMIRNPKVMRKVQAELDSVLQKKATNKHLLEESDLASLDYLRAAVKETFRIHPVGGFLIPHESIRDTKVAGYHVPKGSLILINTHGLGRNAAVWDNVDEFRPERFLRPEDKVHLRDSEYRVIPFGSGKRACPGAQLGQSMLLLGLGRLLHGFDWFPPPGTSREDIDVMEAYGLTTPPRTPLRAVAKARLDQSFYSFH</sequence>
<evidence type="ECO:0000313" key="8">
    <source>
        <dbReference type="EMBL" id="EFJ38001.1"/>
    </source>
</evidence>
<keyword evidence="3 6" id="KW-0479">Metal-binding</keyword>
<evidence type="ECO:0000256" key="7">
    <source>
        <dbReference type="RuleBase" id="RU000461"/>
    </source>
</evidence>
<dbReference type="HOGENOM" id="CLU_001570_4_0_1"/>
<accession>D8QMW5</accession>
<keyword evidence="2 6" id="KW-0349">Heme</keyword>
<dbReference type="AlphaFoldDB" id="D8QMW5"/>
<evidence type="ECO:0000313" key="9">
    <source>
        <dbReference type="Proteomes" id="UP000001514"/>
    </source>
</evidence>
<dbReference type="GeneID" id="9641998"/>
<evidence type="ECO:0000256" key="5">
    <source>
        <dbReference type="ARBA" id="ARBA00023004"/>
    </source>
</evidence>
<evidence type="ECO:0000256" key="2">
    <source>
        <dbReference type="ARBA" id="ARBA00022617"/>
    </source>
</evidence>
<feature type="binding site" description="axial binding residue" evidence="6">
    <location>
        <position position="429"/>
    </location>
    <ligand>
        <name>heme</name>
        <dbReference type="ChEBI" id="CHEBI:30413"/>
    </ligand>
    <ligandPart>
        <name>Fe</name>
        <dbReference type="ChEBI" id="CHEBI:18248"/>
    </ligandPart>
</feature>
<dbReference type="Proteomes" id="UP000001514">
    <property type="component" value="Unassembled WGS sequence"/>
</dbReference>
<keyword evidence="5 6" id="KW-0408">Iron</keyword>
<dbReference type="InterPro" id="IPR002401">
    <property type="entry name" value="Cyt_P450_E_grp-I"/>
</dbReference>
<dbReference type="OrthoDB" id="2789670at2759"/>
<dbReference type="GO" id="GO:0016705">
    <property type="term" value="F:oxidoreductase activity, acting on paired donors, with incorporation or reduction of molecular oxygen"/>
    <property type="evidence" value="ECO:0007669"/>
    <property type="project" value="InterPro"/>
</dbReference>
<gene>
    <name evidence="8" type="primary">CYP703C2</name>
    <name evidence="8" type="ORF">SELMODRAFT_74166</name>
</gene>
<dbReference type="CDD" id="cd20618">
    <property type="entry name" value="CYP71_clan"/>
    <property type="match status" value="1"/>
</dbReference>
<dbReference type="PRINTS" id="PR00385">
    <property type="entry name" value="P450"/>
</dbReference>
<dbReference type="InterPro" id="IPR036396">
    <property type="entry name" value="Cyt_P450_sf"/>
</dbReference>
<comment type="similarity">
    <text evidence="1 7">Belongs to the cytochrome P450 family.</text>
</comment>
<keyword evidence="4 7" id="KW-0560">Oxidoreductase</keyword>
<keyword evidence="7" id="KW-0503">Monooxygenase</keyword>
<evidence type="ECO:0000256" key="4">
    <source>
        <dbReference type="ARBA" id="ARBA00023002"/>
    </source>
</evidence>
<protein>
    <submittedName>
        <fullName evidence="8">Uncharacterized protein CYP703C2</fullName>
    </submittedName>
</protein>
<dbReference type="OMA" id="FKKMGTR"/>
<evidence type="ECO:0000256" key="1">
    <source>
        <dbReference type="ARBA" id="ARBA00010617"/>
    </source>
</evidence>
<dbReference type="PRINTS" id="PR00463">
    <property type="entry name" value="EP450I"/>
</dbReference>
<evidence type="ECO:0000256" key="3">
    <source>
        <dbReference type="ARBA" id="ARBA00022723"/>
    </source>
</evidence>
<dbReference type="InterPro" id="IPR001128">
    <property type="entry name" value="Cyt_P450"/>
</dbReference>
<dbReference type="GO" id="GO:0005506">
    <property type="term" value="F:iron ion binding"/>
    <property type="evidence" value="ECO:0007669"/>
    <property type="project" value="InterPro"/>
</dbReference>
<dbReference type="InParanoid" id="D8QMW5"/>
<dbReference type="Gramene" id="EFJ38001">
    <property type="protein sequence ID" value="EFJ38001"/>
    <property type="gene ID" value="SELMODRAFT_74166"/>
</dbReference>
<dbReference type="KEGG" id="smo:SELMODRAFT_74166"/>
<dbReference type="SUPFAM" id="SSF48264">
    <property type="entry name" value="Cytochrome P450"/>
    <property type="match status" value="1"/>
</dbReference>
<dbReference type="FunCoup" id="D8QMW5">
    <property type="interactions" value="301"/>
</dbReference>
<dbReference type="PANTHER" id="PTHR47944:SF16">
    <property type="entry name" value="CYTOCHROME P450 FAMILY 1 SUBFAMILY A POLYPEPTIDE 1"/>
    <property type="match status" value="1"/>
</dbReference>
<dbReference type="Pfam" id="PF00067">
    <property type="entry name" value="p450"/>
    <property type="match status" value="1"/>
</dbReference>
<dbReference type="PROSITE" id="PS00086">
    <property type="entry name" value="CYTOCHROME_P450"/>
    <property type="match status" value="1"/>
</dbReference>
<organism evidence="9">
    <name type="scientific">Selaginella moellendorffii</name>
    <name type="common">Spikemoss</name>
    <dbReference type="NCBI Taxonomy" id="88036"/>
    <lineage>
        <taxon>Eukaryota</taxon>
        <taxon>Viridiplantae</taxon>
        <taxon>Streptophyta</taxon>
        <taxon>Embryophyta</taxon>
        <taxon>Tracheophyta</taxon>
        <taxon>Lycopodiopsida</taxon>
        <taxon>Selaginellales</taxon>
        <taxon>Selaginellaceae</taxon>
        <taxon>Selaginella</taxon>
    </lineage>
</organism>
<reference evidence="8 9" key="1">
    <citation type="journal article" date="2011" name="Science">
        <title>The Selaginella genome identifies genetic changes associated with the evolution of vascular plants.</title>
        <authorList>
            <person name="Banks J.A."/>
            <person name="Nishiyama T."/>
            <person name="Hasebe M."/>
            <person name="Bowman J.L."/>
            <person name="Gribskov M."/>
            <person name="dePamphilis C."/>
            <person name="Albert V.A."/>
            <person name="Aono N."/>
            <person name="Aoyama T."/>
            <person name="Ambrose B.A."/>
            <person name="Ashton N.W."/>
            <person name="Axtell M.J."/>
            <person name="Barker E."/>
            <person name="Barker M.S."/>
            <person name="Bennetzen J.L."/>
            <person name="Bonawitz N.D."/>
            <person name="Chapple C."/>
            <person name="Cheng C."/>
            <person name="Correa L.G."/>
            <person name="Dacre M."/>
            <person name="DeBarry J."/>
            <person name="Dreyer I."/>
            <person name="Elias M."/>
            <person name="Engstrom E.M."/>
            <person name="Estelle M."/>
            <person name="Feng L."/>
            <person name="Finet C."/>
            <person name="Floyd S.K."/>
            <person name="Frommer W.B."/>
            <person name="Fujita T."/>
            <person name="Gramzow L."/>
            <person name="Gutensohn M."/>
            <person name="Harholt J."/>
            <person name="Hattori M."/>
            <person name="Heyl A."/>
            <person name="Hirai T."/>
            <person name="Hiwatashi Y."/>
            <person name="Ishikawa M."/>
            <person name="Iwata M."/>
            <person name="Karol K.G."/>
            <person name="Koehler B."/>
            <person name="Kolukisaoglu U."/>
            <person name="Kubo M."/>
            <person name="Kurata T."/>
            <person name="Lalonde S."/>
            <person name="Li K."/>
            <person name="Li Y."/>
            <person name="Litt A."/>
            <person name="Lyons E."/>
            <person name="Manning G."/>
            <person name="Maruyama T."/>
            <person name="Michael T.P."/>
            <person name="Mikami K."/>
            <person name="Miyazaki S."/>
            <person name="Morinaga S."/>
            <person name="Murata T."/>
            <person name="Mueller-Roeber B."/>
            <person name="Nelson D.R."/>
            <person name="Obara M."/>
            <person name="Oguri Y."/>
            <person name="Olmstead R.G."/>
            <person name="Onodera N."/>
            <person name="Petersen B.L."/>
            <person name="Pils B."/>
            <person name="Prigge M."/>
            <person name="Rensing S.A."/>
            <person name="Riano-Pachon D.M."/>
            <person name="Roberts A.W."/>
            <person name="Sato Y."/>
            <person name="Scheller H.V."/>
            <person name="Schulz B."/>
            <person name="Schulz C."/>
            <person name="Shakirov E.V."/>
            <person name="Shibagaki N."/>
            <person name="Shinohara N."/>
            <person name="Shippen D.E."/>
            <person name="Soerensen I."/>
            <person name="Sotooka R."/>
            <person name="Sugimoto N."/>
            <person name="Sugita M."/>
            <person name="Sumikawa N."/>
            <person name="Tanurdzic M."/>
            <person name="Theissen G."/>
            <person name="Ulvskov P."/>
            <person name="Wakazuki S."/>
            <person name="Weng J.K."/>
            <person name="Willats W.W."/>
            <person name="Wipf D."/>
            <person name="Wolf P.G."/>
            <person name="Yang L."/>
            <person name="Zimmer A.D."/>
            <person name="Zhu Q."/>
            <person name="Mitros T."/>
            <person name="Hellsten U."/>
            <person name="Loque D."/>
            <person name="Otillar R."/>
            <person name="Salamov A."/>
            <person name="Schmutz J."/>
            <person name="Shapiro H."/>
            <person name="Lindquist E."/>
            <person name="Lucas S."/>
            <person name="Rokhsar D."/>
            <person name="Grigoriev I.V."/>
        </authorList>
    </citation>
    <scope>NUCLEOTIDE SEQUENCE [LARGE SCALE GENOMIC DNA]</scope>
</reference>